<name>A0A512HRJ4_9ACTN</name>
<dbReference type="RefSeq" id="WP_146825405.1">
    <property type="nucleotide sequence ID" value="NZ_BAAAYQ010000001.1"/>
</dbReference>
<accession>A0A512HRJ4</accession>
<dbReference type="Pfam" id="PF13376">
    <property type="entry name" value="OmdA"/>
    <property type="match status" value="1"/>
</dbReference>
<dbReference type="EMBL" id="BJZQ01000001">
    <property type="protein sequence ID" value="GEO88072.1"/>
    <property type="molecule type" value="Genomic_DNA"/>
</dbReference>
<dbReference type="OrthoDB" id="9796999at2"/>
<dbReference type="Proteomes" id="UP000321769">
    <property type="component" value="Unassembled WGS sequence"/>
</dbReference>
<reference evidence="1 2" key="1">
    <citation type="submission" date="2019-07" db="EMBL/GenBank/DDBJ databases">
        <title>Whole genome shotgun sequence of Aeromicrobium flavum NBRC 107625.</title>
        <authorList>
            <person name="Hosoyama A."/>
            <person name="Uohara A."/>
            <person name="Ohji S."/>
            <person name="Ichikawa N."/>
        </authorList>
    </citation>
    <scope>NUCLEOTIDE SEQUENCE [LARGE SCALE GENOMIC DNA]</scope>
    <source>
        <strain evidence="1 2">NBRC 107625</strain>
    </source>
</reference>
<organism evidence="1 2">
    <name type="scientific">Aeromicrobium flavum</name>
    <dbReference type="NCBI Taxonomy" id="416568"/>
    <lineage>
        <taxon>Bacteria</taxon>
        <taxon>Bacillati</taxon>
        <taxon>Actinomycetota</taxon>
        <taxon>Actinomycetes</taxon>
        <taxon>Propionibacteriales</taxon>
        <taxon>Nocardioidaceae</taxon>
        <taxon>Aeromicrobium</taxon>
    </lineage>
</organism>
<keyword evidence="2" id="KW-1185">Reference proteome</keyword>
<evidence type="ECO:0008006" key="3">
    <source>
        <dbReference type="Google" id="ProtNLM"/>
    </source>
</evidence>
<sequence length="187" mass="20531">MDVLELADAAVWDAWLEEHHATASEAWLRIRRKNTDLPLITIGDALDGALCHGWIDGLRRSLDDVSFLQRYSPRRARTPWSQVNVAKAEALEAAGRMRPGGLAQLAAARADGRWDAAYAPQAGGEIPSDLMAALDAAPTARAAFERLSRTDQYAIVLPLLKARSAEARVRLLERSVERLQVSDPQSP</sequence>
<gene>
    <name evidence="1" type="ORF">AFL01nite_03990</name>
</gene>
<proteinExistence type="predicted"/>
<protein>
    <recommendedName>
        <fullName evidence="3">OmdA domain containing protein</fullName>
    </recommendedName>
</protein>
<evidence type="ECO:0000313" key="2">
    <source>
        <dbReference type="Proteomes" id="UP000321769"/>
    </source>
</evidence>
<comment type="caution">
    <text evidence="1">The sequence shown here is derived from an EMBL/GenBank/DDBJ whole genome shotgun (WGS) entry which is preliminary data.</text>
</comment>
<dbReference type="AlphaFoldDB" id="A0A512HRJ4"/>
<evidence type="ECO:0000313" key="1">
    <source>
        <dbReference type="EMBL" id="GEO88072.1"/>
    </source>
</evidence>